<organism evidence="2 3">
    <name type="scientific">Pleurodeles waltl</name>
    <name type="common">Iberian ribbed newt</name>
    <dbReference type="NCBI Taxonomy" id="8319"/>
    <lineage>
        <taxon>Eukaryota</taxon>
        <taxon>Metazoa</taxon>
        <taxon>Chordata</taxon>
        <taxon>Craniata</taxon>
        <taxon>Vertebrata</taxon>
        <taxon>Euteleostomi</taxon>
        <taxon>Amphibia</taxon>
        <taxon>Batrachia</taxon>
        <taxon>Caudata</taxon>
        <taxon>Salamandroidea</taxon>
        <taxon>Salamandridae</taxon>
        <taxon>Pleurodelinae</taxon>
        <taxon>Pleurodeles</taxon>
    </lineage>
</organism>
<evidence type="ECO:0000313" key="2">
    <source>
        <dbReference type="EMBL" id="KAJ1119557.1"/>
    </source>
</evidence>
<name>A0AAV7NWV7_PLEWA</name>
<accession>A0AAV7NWV7</accession>
<dbReference type="EMBL" id="JANPWB010000012">
    <property type="protein sequence ID" value="KAJ1119557.1"/>
    <property type="molecule type" value="Genomic_DNA"/>
</dbReference>
<evidence type="ECO:0000256" key="1">
    <source>
        <dbReference type="SAM" id="MobiDB-lite"/>
    </source>
</evidence>
<comment type="caution">
    <text evidence="2">The sequence shown here is derived from an EMBL/GenBank/DDBJ whole genome shotgun (WGS) entry which is preliminary data.</text>
</comment>
<dbReference type="Proteomes" id="UP001066276">
    <property type="component" value="Chromosome 8"/>
</dbReference>
<dbReference type="AlphaFoldDB" id="A0AAV7NWV7"/>
<gene>
    <name evidence="2" type="ORF">NDU88_007742</name>
</gene>
<feature type="compositionally biased region" description="Basic and acidic residues" evidence="1">
    <location>
        <begin position="60"/>
        <end position="71"/>
    </location>
</feature>
<reference evidence="2" key="1">
    <citation type="journal article" date="2022" name="bioRxiv">
        <title>Sequencing and chromosome-scale assembly of the giantPleurodeles waltlgenome.</title>
        <authorList>
            <person name="Brown T."/>
            <person name="Elewa A."/>
            <person name="Iarovenko S."/>
            <person name="Subramanian E."/>
            <person name="Araus A.J."/>
            <person name="Petzold A."/>
            <person name="Susuki M."/>
            <person name="Suzuki K.-i.T."/>
            <person name="Hayashi T."/>
            <person name="Toyoda A."/>
            <person name="Oliveira C."/>
            <person name="Osipova E."/>
            <person name="Leigh N.D."/>
            <person name="Simon A."/>
            <person name="Yun M.H."/>
        </authorList>
    </citation>
    <scope>NUCLEOTIDE SEQUENCE</scope>
    <source>
        <strain evidence="2">20211129_DDA</strain>
        <tissue evidence="2">Liver</tissue>
    </source>
</reference>
<feature type="compositionally biased region" description="Polar residues" evidence="1">
    <location>
        <begin position="36"/>
        <end position="46"/>
    </location>
</feature>
<feature type="region of interest" description="Disordered" evidence="1">
    <location>
        <begin position="22"/>
        <end position="87"/>
    </location>
</feature>
<proteinExistence type="predicted"/>
<sequence length="87" mass="9634">MTFDHQASDADGAGILVSTLSRSLVEVPQKQEDMNRTTGNRKSGSVDTAGPHVSPWKRIKGSDEVRERRLSDAAVDEGPETRLQWRN</sequence>
<evidence type="ECO:0000313" key="3">
    <source>
        <dbReference type="Proteomes" id="UP001066276"/>
    </source>
</evidence>
<protein>
    <submittedName>
        <fullName evidence="2">Uncharacterized protein</fullName>
    </submittedName>
</protein>
<keyword evidence="3" id="KW-1185">Reference proteome</keyword>